<evidence type="ECO:0000313" key="1">
    <source>
        <dbReference type="EMBL" id="TYG99332.1"/>
    </source>
</evidence>
<keyword evidence="2" id="KW-1185">Reference proteome</keyword>
<protein>
    <submittedName>
        <fullName evidence="1">Uncharacterized protein</fullName>
    </submittedName>
</protein>
<name>A0A5D2F2E1_GOSDA</name>
<dbReference type="EMBL" id="CM017697">
    <property type="protein sequence ID" value="TYG99332.1"/>
    <property type="molecule type" value="Genomic_DNA"/>
</dbReference>
<proteinExistence type="predicted"/>
<accession>A0A5D2F2E1</accession>
<gene>
    <name evidence="1" type="ORF">ES288_A10G188000v1</name>
</gene>
<reference evidence="1 2" key="1">
    <citation type="submission" date="2019-06" db="EMBL/GenBank/DDBJ databases">
        <title>WGS assembly of Gossypium darwinii.</title>
        <authorList>
            <person name="Chen Z.J."/>
            <person name="Sreedasyam A."/>
            <person name="Ando A."/>
            <person name="Song Q."/>
            <person name="De L."/>
            <person name="Hulse-Kemp A."/>
            <person name="Ding M."/>
            <person name="Ye W."/>
            <person name="Kirkbride R."/>
            <person name="Jenkins J."/>
            <person name="Plott C."/>
            <person name="Lovell J."/>
            <person name="Lin Y.-M."/>
            <person name="Vaughn R."/>
            <person name="Liu B."/>
            <person name="Li W."/>
            <person name="Simpson S."/>
            <person name="Scheffler B."/>
            <person name="Saski C."/>
            <person name="Grover C."/>
            <person name="Hu G."/>
            <person name="Conover J."/>
            <person name="Carlson J."/>
            <person name="Shu S."/>
            <person name="Boston L."/>
            <person name="Williams M."/>
            <person name="Peterson D."/>
            <person name="Mcgee K."/>
            <person name="Jones D."/>
            <person name="Wendel J."/>
            <person name="Stelly D."/>
            <person name="Grimwood J."/>
            <person name="Schmutz J."/>
        </authorList>
    </citation>
    <scope>NUCLEOTIDE SEQUENCE [LARGE SCALE GENOMIC DNA]</scope>
    <source>
        <strain evidence="1">1808015.09</strain>
    </source>
</reference>
<evidence type="ECO:0000313" key="2">
    <source>
        <dbReference type="Proteomes" id="UP000323506"/>
    </source>
</evidence>
<sequence>MFEQHCNIENLGRVNKVKVKRRITVESLQLEPLCNQSMEKFFKFSTMKLDRNMNHIMITSAYHFCSYRGHKSSQSAFSDLVFDGMAKHTYPGWEGDGISALYLLQLCQSTSSGGMLEFTVRDSETFC</sequence>
<dbReference type="AlphaFoldDB" id="A0A5D2F2E1"/>
<dbReference type="Proteomes" id="UP000323506">
    <property type="component" value="Chromosome A10"/>
</dbReference>
<organism evidence="1 2">
    <name type="scientific">Gossypium darwinii</name>
    <name type="common">Darwin's cotton</name>
    <name type="synonym">Gossypium barbadense var. darwinii</name>
    <dbReference type="NCBI Taxonomy" id="34276"/>
    <lineage>
        <taxon>Eukaryota</taxon>
        <taxon>Viridiplantae</taxon>
        <taxon>Streptophyta</taxon>
        <taxon>Embryophyta</taxon>
        <taxon>Tracheophyta</taxon>
        <taxon>Spermatophyta</taxon>
        <taxon>Magnoliopsida</taxon>
        <taxon>eudicotyledons</taxon>
        <taxon>Gunneridae</taxon>
        <taxon>Pentapetalae</taxon>
        <taxon>rosids</taxon>
        <taxon>malvids</taxon>
        <taxon>Malvales</taxon>
        <taxon>Malvaceae</taxon>
        <taxon>Malvoideae</taxon>
        <taxon>Gossypium</taxon>
    </lineage>
</organism>